<keyword evidence="2" id="KW-0560">Oxidoreductase</keyword>
<gene>
    <name evidence="3" type="ORF">INT47_012687</name>
</gene>
<evidence type="ECO:0000256" key="1">
    <source>
        <dbReference type="ARBA" id="ARBA00006484"/>
    </source>
</evidence>
<comment type="caution">
    <text evidence="3">The sequence shown here is derived from an EMBL/GenBank/DDBJ whole genome shotgun (WGS) entry which is preliminary data.</text>
</comment>
<comment type="similarity">
    <text evidence="1">Belongs to the short-chain dehydrogenases/reductases (SDR) family.</text>
</comment>
<proteinExistence type="inferred from homology"/>
<dbReference type="PANTHER" id="PTHR24320:SF152">
    <property type="entry name" value="SHORT-CHAIN DEHYDROGENASE_REDUCTASE FAMILY PROTEIN"/>
    <property type="match status" value="1"/>
</dbReference>
<dbReference type="Gene3D" id="3.40.50.720">
    <property type="entry name" value="NAD(P)-binding Rossmann-like Domain"/>
    <property type="match status" value="1"/>
</dbReference>
<dbReference type="InterPro" id="IPR036291">
    <property type="entry name" value="NAD(P)-bd_dom_sf"/>
</dbReference>
<accession>A0A8H7V769</accession>
<evidence type="ECO:0000256" key="2">
    <source>
        <dbReference type="ARBA" id="ARBA00023002"/>
    </source>
</evidence>
<dbReference type="EMBL" id="JAEPRD010000049">
    <property type="protein sequence ID" value="KAG2203754.1"/>
    <property type="molecule type" value="Genomic_DNA"/>
</dbReference>
<dbReference type="InterPro" id="IPR002347">
    <property type="entry name" value="SDR_fam"/>
</dbReference>
<dbReference type="Pfam" id="PF00106">
    <property type="entry name" value="adh_short"/>
    <property type="match status" value="1"/>
</dbReference>
<dbReference type="AlphaFoldDB" id="A0A8H7V769"/>
<protein>
    <recommendedName>
        <fullName evidence="5">NAD(P)-binding protein</fullName>
    </recommendedName>
</protein>
<dbReference type="PRINTS" id="PR00081">
    <property type="entry name" value="GDHRDH"/>
</dbReference>
<dbReference type="SUPFAM" id="SSF51735">
    <property type="entry name" value="NAD(P)-binding Rossmann-fold domains"/>
    <property type="match status" value="1"/>
</dbReference>
<reference evidence="3" key="1">
    <citation type="submission" date="2020-12" db="EMBL/GenBank/DDBJ databases">
        <title>Metabolic potential, ecology and presence of endohyphal bacteria is reflected in genomic diversity of Mucoromycotina.</title>
        <authorList>
            <person name="Muszewska A."/>
            <person name="Okrasinska A."/>
            <person name="Steczkiewicz K."/>
            <person name="Drgas O."/>
            <person name="Orlowska M."/>
            <person name="Perlinska-Lenart U."/>
            <person name="Aleksandrzak-Piekarczyk T."/>
            <person name="Szatraj K."/>
            <person name="Zielenkiewicz U."/>
            <person name="Pilsyk S."/>
            <person name="Malc E."/>
            <person name="Mieczkowski P."/>
            <person name="Kruszewska J.S."/>
            <person name="Biernat P."/>
            <person name="Pawlowska J."/>
        </authorList>
    </citation>
    <scope>NUCLEOTIDE SEQUENCE</scope>
    <source>
        <strain evidence="3">WA0000017839</strain>
    </source>
</reference>
<evidence type="ECO:0000313" key="3">
    <source>
        <dbReference type="EMBL" id="KAG2203754.1"/>
    </source>
</evidence>
<organism evidence="3 4">
    <name type="scientific">Mucor saturninus</name>
    <dbReference type="NCBI Taxonomy" id="64648"/>
    <lineage>
        <taxon>Eukaryota</taxon>
        <taxon>Fungi</taxon>
        <taxon>Fungi incertae sedis</taxon>
        <taxon>Mucoromycota</taxon>
        <taxon>Mucoromycotina</taxon>
        <taxon>Mucoromycetes</taxon>
        <taxon>Mucorales</taxon>
        <taxon>Mucorineae</taxon>
        <taxon>Mucoraceae</taxon>
        <taxon>Mucor</taxon>
    </lineage>
</organism>
<dbReference type="Proteomes" id="UP000603453">
    <property type="component" value="Unassembled WGS sequence"/>
</dbReference>
<sequence length="302" mass="33773">MSDKLIILITGATAGLGRLTAKKCVDLGHTVIITGRSQSNLDAAKDFILKDAPQFTHNVHQLMFDLADLTSVTKAVEHLGTLNLPCIDVIVHNAGGNETSFQQVHHVEKVFFKNAVAPLYLNRLLWPMIEKSTSPKKRILFVGSSLHDNKNKGGGRSEASRIPDSVDLNDLFHGDGSDWDMMKAYKLSKLGCVWDAYCLARRSPDVPVAVFCPGFVPTTDLARHSSFMLRLVMKYVLPYASFTISEEESTDDYVYYITSDAIENGKHYQKRLLTESSKDSLDETKQEAYWKLANKTIDEIIQ</sequence>
<keyword evidence="4" id="KW-1185">Reference proteome</keyword>
<evidence type="ECO:0008006" key="5">
    <source>
        <dbReference type="Google" id="ProtNLM"/>
    </source>
</evidence>
<dbReference type="GO" id="GO:0016491">
    <property type="term" value="F:oxidoreductase activity"/>
    <property type="evidence" value="ECO:0007669"/>
    <property type="project" value="UniProtKB-KW"/>
</dbReference>
<evidence type="ECO:0000313" key="4">
    <source>
        <dbReference type="Proteomes" id="UP000603453"/>
    </source>
</evidence>
<dbReference type="PANTHER" id="PTHR24320">
    <property type="entry name" value="RETINOL DEHYDROGENASE"/>
    <property type="match status" value="1"/>
</dbReference>
<name>A0A8H7V769_9FUNG</name>
<dbReference type="OrthoDB" id="542013at2759"/>